<sequence length="617" mass="65492">MRLILRTVVVLALTGAHIQRAFGQQPSSNPVRQPQPTATITPPAVPPSTGQPRTSPDPVGGMAYAFDGQYLFILGGQANDNYVSQFFTLDLGVSWSADRPEWTLRTHPKEVRALAGGLFPDNKFLAATTNGQHFQIFVNNALDAQETAWSLQFQTNTFVNSSGLFVATNPDPSYKTVYLFDKSGNKFHLWTPSTSPLLSDNSTTSFSVDANGSIWYVVGGTTTASGRMSSEVWSFDLNTQTWTRLGDFATGRTGMACAVQENTLVIWGGFTDPSSPADSKPLLFNVVTKQWLNNFTAPTRFAVNPTNSDGLKPTNESDRNEKKDESANLGAIIGGVVGGLAVVALMVGFFIVRRRRTRNMKYGIQVLPRGAPPPPSSSGKSASGQVNVPMNEYTTIRSPFVADDSTSYQGSTGAPPLYGAPALQPVSAPLLNQNQNQSQSKNGSMLSQPVQPYSMPFQVPPIPVRPLSGSPKALTIQSPFDVETQSSAHHPLLPGSSTGPVSSSIGGGGIYPASAPGGALSPSMDAASVDLIPCEASEAGDHDHSRSNSIVLSRAGPPVQSGSLSGPVRGKNASQGPSQSHSHNHSNSQGNDKAELVEDGADGRRDSTETLEYLEIS</sequence>
<feature type="compositionally biased region" description="Low complexity" evidence="1">
    <location>
        <begin position="574"/>
        <end position="591"/>
    </location>
</feature>
<keyword evidence="2" id="KW-0472">Membrane</keyword>
<evidence type="ECO:0008006" key="6">
    <source>
        <dbReference type="Google" id="ProtNLM"/>
    </source>
</evidence>
<comment type="caution">
    <text evidence="4">The sequence shown here is derived from an EMBL/GenBank/DDBJ whole genome shotgun (WGS) entry which is preliminary data.</text>
</comment>
<organism evidence="4 5">
    <name type="scientific">Linnemannia schmuckeri</name>
    <dbReference type="NCBI Taxonomy" id="64567"/>
    <lineage>
        <taxon>Eukaryota</taxon>
        <taxon>Fungi</taxon>
        <taxon>Fungi incertae sedis</taxon>
        <taxon>Mucoromycota</taxon>
        <taxon>Mortierellomycotina</taxon>
        <taxon>Mortierellomycetes</taxon>
        <taxon>Mortierellales</taxon>
        <taxon>Mortierellaceae</taxon>
        <taxon>Linnemannia</taxon>
    </lineage>
</organism>
<dbReference type="Proteomes" id="UP000748756">
    <property type="component" value="Unassembled WGS sequence"/>
</dbReference>
<dbReference type="InterPro" id="IPR006652">
    <property type="entry name" value="Kelch_1"/>
</dbReference>
<keyword evidence="5" id="KW-1185">Reference proteome</keyword>
<keyword evidence="2" id="KW-1133">Transmembrane helix</keyword>
<protein>
    <recommendedName>
        <fullName evidence="6">Kelch repeat-containing protein</fullName>
    </recommendedName>
</protein>
<evidence type="ECO:0000256" key="1">
    <source>
        <dbReference type="SAM" id="MobiDB-lite"/>
    </source>
</evidence>
<name>A0A9P5RVE9_9FUNG</name>
<feature type="compositionally biased region" description="Basic and acidic residues" evidence="1">
    <location>
        <begin position="315"/>
        <end position="324"/>
    </location>
</feature>
<feature type="compositionally biased region" description="Low complexity" evidence="1">
    <location>
        <begin position="433"/>
        <end position="442"/>
    </location>
</feature>
<feature type="signal peptide" evidence="3">
    <location>
        <begin position="1"/>
        <end position="23"/>
    </location>
</feature>
<evidence type="ECO:0000256" key="2">
    <source>
        <dbReference type="SAM" id="Phobius"/>
    </source>
</evidence>
<dbReference type="AlphaFoldDB" id="A0A9P5RVE9"/>
<keyword evidence="2" id="KW-0812">Transmembrane</keyword>
<dbReference type="Gene3D" id="2.120.10.80">
    <property type="entry name" value="Kelch-type beta propeller"/>
    <property type="match status" value="1"/>
</dbReference>
<evidence type="ECO:0000313" key="5">
    <source>
        <dbReference type="Proteomes" id="UP000748756"/>
    </source>
</evidence>
<evidence type="ECO:0000256" key="3">
    <source>
        <dbReference type="SAM" id="SignalP"/>
    </source>
</evidence>
<feature type="compositionally biased region" description="Low complexity" evidence="1">
    <location>
        <begin position="494"/>
        <end position="504"/>
    </location>
</feature>
<feature type="region of interest" description="Disordered" evidence="1">
    <location>
        <begin position="433"/>
        <end position="505"/>
    </location>
</feature>
<feature type="region of interest" description="Disordered" evidence="1">
    <location>
        <begin position="302"/>
        <end position="324"/>
    </location>
</feature>
<accession>A0A9P5RVE9</accession>
<feature type="chain" id="PRO_5040476705" description="Kelch repeat-containing protein" evidence="3">
    <location>
        <begin position="24"/>
        <end position="617"/>
    </location>
</feature>
<feature type="region of interest" description="Disordered" evidence="1">
    <location>
        <begin position="537"/>
        <end position="617"/>
    </location>
</feature>
<dbReference type="EMBL" id="JAAAUQ010000656">
    <property type="protein sequence ID" value="KAF9148458.1"/>
    <property type="molecule type" value="Genomic_DNA"/>
</dbReference>
<keyword evidence="3" id="KW-0732">Signal</keyword>
<feature type="compositionally biased region" description="Basic and acidic residues" evidence="1">
    <location>
        <begin position="592"/>
        <end position="608"/>
    </location>
</feature>
<dbReference type="SMART" id="SM00612">
    <property type="entry name" value="Kelch"/>
    <property type="match status" value="1"/>
</dbReference>
<feature type="transmembrane region" description="Helical" evidence="2">
    <location>
        <begin position="329"/>
        <end position="352"/>
    </location>
</feature>
<reference evidence="4" key="1">
    <citation type="journal article" date="2020" name="Fungal Divers.">
        <title>Resolving the Mortierellaceae phylogeny through synthesis of multi-gene phylogenetics and phylogenomics.</title>
        <authorList>
            <person name="Vandepol N."/>
            <person name="Liber J."/>
            <person name="Desiro A."/>
            <person name="Na H."/>
            <person name="Kennedy M."/>
            <person name="Barry K."/>
            <person name="Grigoriev I.V."/>
            <person name="Miller A.N."/>
            <person name="O'Donnell K."/>
            <person name="Stajich J.E."/>
            <person name="Bonito G."/>
        </authorList>
    </citation>
    <scope>NUCLEOTIDE SEQUENCE</scope>
    <source>
        <strain evidence="4">NRRL 6426</strain>
    </source>
</reference>
<feature type="compositionally biased region" description="Polar residues" evidence="1">
    <location>
        <begin position="23"/>
        <end position="32"/>
    </location>
</feature>
<dbReference type="InterPro" id="IPR015915">
    <property type="entry name" value="Kelch-typ_b-propeller"/>
</dbReference>
<dbReference type="OrthoDB" id="10251809at2759"/>
<proteinExistence type="predicted"/>
<feature type="region of interest" description="Disordered" evidence="1">
    <location>
        <begin position="23"/>
        <end position="59"/>
    </location>
</feature>
<gene>
    <name evidence="4" type="ORF">BG015_009803</name>
</gene>
<evidence type="ECO:0000313" key="4">
    <source>
        <dbReference type="EMBL" id="KAF9148458.1"/>
    </source>
</evidence>
<dbReference type="SUPFAM" id="SSF117281">
    <property type="entry name" value="Kelch motif"/>
    <property type="match status" value="1"/>
</dbReference>
<feature type="compositionally biased region" description="Polar residues" evidence="1">
    <location>
        <begin position="475"/>
        <end position="488"/>
    </location>
</feature>
<feature type="region of interest" description="Disordered" evidence="1">
    <location>
        <begin position="365"/>
        <end position="386"/>
    </location>
</feature>